<reference evidence="1" key="1">
    <citation type="submission" date="2019-07" db="EMBL/GenBank/DDBJ databases">
        <authorList>
            <person name="Dittberner H."/>
        </authorList>
    </citation>
    <scope>NUCLEOTIDE SEQUENCE [LARGE SCALE GENOMIC DNA]</scope>
</reference>
<organism evidence="1 2">
    <name type="scientific">Arabis nemorensis</name>
    <dbReference type="NCBI Taxonomy" id="586526"/>
    <lineage>
        <taxon>Eukaryota</taxon>
        <taxon>Viridiplantae</taxon>
        <taxon>Streptophyta</taxon>
        <taxon>Embryophyta</taxon>
        <taxon>Tracheophyta</taxon>
        <taxon>Spermatophyta</taxon>
        <taxon>Magnoliopsida</taxon>
        <taxon>eudicotyledons</taxon>
        <taxon>Gunneridae</taxon>
        <taxon>Pentapetalae</taxon>
        <taxon>rosids</taxon>
        <taxon>malvids</taxon>
        <taxon>Brassicales</taxon>
        <taxon>Brassicaceae</taxon>
        <taxon>Arabideae</taxon>
        <taxon>Arabis</taxon>
    </lineage>
</organism>
<protein>
    <submittedName>
        <fullName evidence="1">Uncharacterized protein</fullName>
    </submittedName>
</protein>
<dbReference type="EMBL" id="CABITT030000001">
    <property type="protein sequence ID" value="VVA92501.1"/>
    <property type="molecule type" value="Genomic_DNA"/>
</dbReference>
<evidence type="ECO:0000313" key="2">
    <source>
        <dbReference type="Proteomes" id="UP000489600"/>
    </source>
</evidence>
<dbReference type="Proteomes" id="UP000489600">
    <property type="component" value="Unassembled WGS sequence"/>
</dbReference>
<proteinExistence type="predicted"/>
<sequence>MGWSRLWSRKISAVPREGEFGLRIDFGQSARTAGRIVRSAGLCCWTRVKGGSVRMRGRIFPTSAVRMGVRASAQFNSATCSPCVGSV</sequence>
<gene>
    <name evidence="1" type="ORF">ANE_LOCUS2946</name>
</gene>
<evidence type="ECO:0000313" key="1">
    <source>
        <dbReference type="EMBL" id="VVA92501.1"/>
    </source>
</evidence>
<accession>A0A565ASX2</accession>
<dbReference type="AlphaFoldDB" id="A0A565ASX2"/>
<keyword evidence="2" id="KW-1185">Reference proteome</keyword>
<comment type="caution">
    <text evidence="1">The sequence shown here is derived from an EMBL/GenBank/DDBJ whole genome shotgun (WGS) entry which is preliminary data.</text>
</comment>
<name>A0A565ASX2_9BRAS</name>